<dbReference type="EMBL" id="BMCU01000002">
    <property type="protein sequence ID" value="GGG01327.1"/>
    <property type="molecule type" value="Genomic_DNA"/>
</dbReference>
<keyword evidence="3" id="KW-1185">Reference proteome</keyword>
<organism evidence="2 3">
    <name type="scientific">Rhodococcoides trifolii</name>
    <dbReference type="NCBI Taxonomy" id="908250"/>
    <lineage>
        <taxon>Bacteria</taxon>
        <taxon>Bacillati</taxon>
        <taxon>Actinomycetota</taxon>
        <taxon>Actinomycetes</taxon>
        <taxon>Mycobacteriales</taxon>
        <taxon>Nocardiaceae</taxon>
        <taxon>Rhodococcoides</taxon>
    </lineage>
</organism>
<accession>A0A917CY82</accession>
<dbReference type="InterPro" id="IPR010998">
    <property type="entry name" value="Integrase_recombinase_N"/>
</dbReference>
<sequence>MAAGSVRAVSRSGAASQAAYRYELALFVDWCAAAEVSALPASSVTLAEFLGENPGSDAAQRRRVAAIDRRHRDAGCVAPGSVTSMRVALDRARADRVARRAAQDWLLASALPWSGSHAALFGRRDAVLLLLAGAGLSYTAIAGLDRSEVAADGGDLWVGGAHRVRVAAEGFPDGSSPADIWARWTQVLAFSDRYPSTMVLLKRLRDNSFPDMSGLEVRPGPVAVPIDRWGHLPFLPVSMTAAAIAGVVAAHRTGTVPSHIAAPAGRTRGADNRERQDDLILTDAVVEQDSVVLDPGYYRRGVADRRRSHAVLADVGGLADEVDERIEALLQRTLDLLGGAVESPDPP</sequence>
<keyword evidence="1" id="KW-0238">DNA-binding</keyword>
<evidence type="ECO:0000313" key="3">
    <source>
        <dbReference type="Proteomes" id="UP000654257"/>
    </source>
</evidence>
<dbReference type="Gene3D" id="1.10.150.130">
    <property type="match status" value="1"/>
</dbReference>
<comment type="caution">
    <text evidence="2">The sequence shown here is derived from an EMBL/GenBank/DDBJ whole genome shotgun (WGS) entry which is preliminary data.</text>
</comment>
<dbReference type="AlphaFoldDB" id="A0A917CY82"/>
<reference evidence="2" key="2">
    <citation type="submission" date="2020-09" db="EMBL/GenBank/DDBJ databases">
        <authorList>
            <person name="Sun Q."/>
            <person name="Sedlacek I."/>
        </authorList>
    </citation>
    <scope>NUCLEOTIDE SEQUENCE</scope>
    <source>
        <strain evidence="2">CCM 7905</strain>
    </source>
</reference>
<dbReference type="Proteomes" id="UP000654257">
    <property type="component" value="Unassembled WGS sequence"/>
</dbReference>
<proteinExistence type="predicted"/>
<evidence type="ECO:0000313" key="2">
    <source>
        <dbReference type="EMBL" id="GGG01327.1"/>
    </source>
</evidence>
<name>A0A917CY82_9NOCA</name>
<gene>
    <name evidence="2" type="ORF">GCM10007304_14130</name>
</gene>
<evidence type="ECO:0000256" key="1">
    <source>
        <dbReference type="ARBA" id="ARBA00023125"/>
    </source>
</evidence>
<dbReference type="SUPFAM" id="SSF47823">
    <property type="entry name" value="lambda integrase-like, N-terminal domain"/>
    <property type="match status" value="1"/>
</dbReference>
<reference evidence="2" key="1">
    <citation type="journal article" date="2014" name="Int. J. Syst. Evol. Microbiol.">
        <title>Complete genome sequence of Corynebacterium casei LMG S-19264T (=DSM 44701T), isolated from a smear-ripened cheese.</title>
        <authorList>
            <consortium name="US DOE Joint Genome Institute (JGI-PGF)"/>
            <person name="Walter F."/>
            <person name="Albersmeier A."/>
            <person name="Kalinowski J."/>
            <person name="Ruckert C."/>
        </authorList>
    </citation>
    <scope>NUCLEOTIDE SEQUENCE</scope>
    <source>
        <strain evidence="2">CCM 7905</strain>
    </source>
</reference>
<dbReference type="GO" id="GO:0003677">
    <property type="term" value="F:DNA binding"/>
    <property type="evidence" value="ECO:0007669"/>
    <property type="project" value="UniProtKB-KW"/>
</dbReference>
<evidence type="ECO:0008006" key="4">
    <source>
        <dbReference type="Google" id="ProtNLM"/>
    </source>
</evidence>
<protein>
    <recommendedName>
        <fullName evidence="4">Recombinase</fullName>
    </recommendedName>
</protein>